<keyword evidence="1" id="KW-0238">DNA-binding</keyword>
<dbReference type="InterPro" id="IPR052055">
    <property type="entry name" value="Hepadnavirus_pol/RT"/>
</dbReference>
<evidence type="ECO:0000313" key="4">
    <source>
        <dbReference type="Proteomes" id="UP000434957"/>
    </source>
</evidence>
<evidence type="ECO:0000313" key="3">
    <source>
        <dbReference type="EMBL" id="KAE9359597.1"/>
    </source>
</evidence>
<dbReference type="SUPFAM" id="SSF56349">
    <property type="entry name" value="DNA breaking-rejoining enzymes"/>
    <property type="match status" value="1"/>
</dbReference>
<keyword evidence="2" id="KW-0233">DNA recombination</keyword>
<dbReference type="SUPFAM" id="SSF56672">
    <property type="entry name" value="DNA/RNA polymerases"/>
    <property type="match status" value="1"/>
</dbReference>
<sequence>MLRRATLQLRGYIFLQPEHVDGLTEYPFYASVTALTSETATIRSLGLDDPITCNIDTDMARTLTVSKVEATRTRQRQLLRQAAWTESAARFWHGQVVGMDGRLARLQLEDLVVLVKPARLTPVAPVVALLLFRVPLHASMTRDGLTDMQTTILARILDGTDGAPASNDIPTILDGLVQPSDMPAGRWTRSWIDSRTGNPCTFQLQNVVDYARLCTESGLSEQQAVTNYCKRLHLSLADTVRQRRGELGNDPRPNKGLDPYRLQFVLQGYHYTTELVAIARSGIVPTWKVELPQARTPPKNHNSARLFKKALLRSIRQCQADGTYLAVSLSLLEQWKNIQCSPFGAVEKKGVNPLVEVRPIPDLSHPNTASTNAYFDTTCLPDINYISVVAIARRTEELVRTHPGAAINILKGDVKRAYRHLMLHAEHVCWMGATFPDEDALVIDLAAPFVWSGSPAFYSAFGRAISWLVSVNSPASVSDSSDNEAIFGYEWVDDHILVEPDRESRLELAEATLRLSMMAVRGPDSINDSKFSSWSTEQQALGLIWNTVDRNVTMPPDKIQKSLDRVSVLLASPKVNKHQLQQLIGSLRHITTCFRSAKPFFQKLQSVCNRLRPFQSVQLSEASRRDLRWFHYILSHGHLDKLPLRFFGDLPKPTVNFYMDASNTGLAVLHPARDELIQLQFDEEELQLIADAEATGFSINARSRALLHGTRSLVLGTPPASRLPLPSRRLLERQRIRCLMDASSALQQCIRPRDQPRWIKSVVITLLTYMVCIVFFVAPGSGARALEANLQGLLRQLKSSSLAKSSLKRYQSSWKQWSRWCAGMECSPWLPNDPAVASRQLVLFAVFCYRYGNGSSVSRGNSLQTIHSKICAIPWYHRWELGFNIGLLPHHAMAIKGIQRLQPSPQPRQPFTFPMFRALHQQLNFNSAHDRVLWGATVMGFFFLLSRSEYLRDGAYQYQFAIRRPDVCFYDRQGRRCERKQNVHRVQINIRGGKNDQAGVGVSRSLATSTVSWCCPVRAVWYLVNHHHSVSHNPDELLWKVQSDKYLQVRDVNQRIKEAASITGQDPHRYSTHSLRIGAIWAALCERKPVDHVHAAQDIVKDDDDDEGYNPMEDLDHGIDDKDGLACAGSPPLKVAVDDTSPARSATLAKSVPEEATGSTTLTTSVTDGVAVSASFM</sequence>
<evidence type="ECO:0000256" key="1">
    <source>
        <dbReference type="ARBA" id="ARBA00023125"/>
    </source>
</evidence>
<dbReference type="Proteomes" id="UP000434957">
    <property type="component" value="Unassembled WGS sequence"/>
</dbReference>
<dbReference type="PANTHER" id="PTHR33050">
    <property type="entry name" value="REVERSE TRANSCRIPTASE DOMAIN-CONTAINING PROTEIN"/>
    <property type="match status" value="1"/>
</dbReference>
<dbReference type="InterPro" id="IPR013762">
    <property type="entry name" value="Integrase-like_cat_sf"/>
</dbReference>
<dbReference type="AlphaFoldDB" id="A0A6A4G6T6"/>
<dbReference type="Gene3D" id="1.10.150.130">
    <property type="match status" value="1"/>
</dbReference>
<comment type="caution">
    <text evidence="3">The sequence shown here is derived from an EMBL/GenBank/DDBJ whole genome shotgun (WGS) entry which is preliminary data.</text>
</comment>
<dbReference type="InterPro" id="IPR011010">
    <property type="entry name" value="DNA_brk_join_enz"/>
</dbReference>
<dbReference type="InterPro" id="IPR010998">
    <property type="entry name" value="Integrase_recombinase_N"/>
</dbReference>
<name>A0A6A4G6T6_9STRA</name>
<dbReference type="EMBL" id="QXFT01000015">
    <property type="protein sequence ID" value="KAE9359597.1"/>
    <property type="molecule type" value="Genomic_DNA"/>
</dbReference>
<dbReference type="GO" id="GO:0015074">
    <property type="term" value="P:DNA integration"/>
    <property type="evidence" value="ECO:0007669"/>
    <property type="project" value="InterPro"/>
</dbReference>
<dbReference type="SUPFAM" id="SSF47823">
    <property type="entry name" value="lambda integrase-like, N-terminal domain"/>
    <property type="match status" value="1"/>
</dbReference>
<dbReference type="GO" id="GO:0006310">
    <property type="term" value="P:DNA recombination"/>
    <property type="evidence" value="ECO:0007669"/>
    <property type="project" value="UniProtKB-KW"/>
</dbReference>
<accession>A0A6A4G6T6</accession>
<dbReference type="InterPro" id="IPR043502">
    <property type="entry name" value="DNA/RNA_pol_sf"/>
</dbReference>
<reference evidence="3 4" key="1">
    <citation type="submission" date="2018-08" db="EMBL/GenBank/DDBJ databases">
        <title>Genomic investigation of the strawberry pathogen Phytophthora fragariae indicates pathogenicity is determined by transcriptional variation in three key races.</title>
        <authorList>
            <person name="Adams T.M."/>
            <person name="Armitage A.D."/>
            <person name="Sobczyk M.K."/>
            <person name="Bates H.J."/>
            <person name="Dunwell J.M."/>
            <person name="Nellist C.F."/>
            <person name="Harrison R.J."/>
        </authorList>
    </citation>
    <scope>NUCLEOTIDE SEQUENCE [LARGE SCALE GENOMIC DNA]</scope>
    <source>
        <strain evidence="3 4">SCRP333</strain>
    </source>
</reference>
<dbReference type="GO" id="GO:0003677">
    <property type="term" value="F:DNA binding"/>
    <property type="evidence" value="ECO:0007669"/>
    <property type="project" value="UniProtKB-KW"/>
</dbReference>
<proteinExistence type="predicted"/>
<dbReference type="Gene3D" id="1.10.443.10">
    <property type="entry name" value="Intergrase catalytic core"/>
    <property type="match status" value="1"/>
</dbReference>
<protein>
    <submittedName>
        <fullName evidence="3">Uncharacterized protein</fullName>
    </submittedName>
</protein>
<evidence type="ECO:0000256" key="2">
    <source>
        <dbReference type="ARBA" id="ARBA00023172"/>
    </source>
</evidence>
<dbReference type="PANTHER" id="PTHR33050:SF7">
    <property type="entry name" value="RIBONUCLEASE H"/>
    <property type="match status" value="1"/>
</dbReference>
<organism evidence="3 4">
    <name type="scientific">Phytophthora rubi</name>
    <dbReference type="NCBI Taxonomy" id="129364"/>
    <lineage>
        <taxon>Eukaryota</taxon>
        <taxon>Sar</taxon>
        <taxon>Stramenopiles</taxon>
        <taxon>Oomycota</taxon>
        <taxon>Peronosporomycetes</taxon>
        <taxon>Peronosporales</taxon>
        <taxon>Peronosporaceae</taxon>
        <taxon>Phytophthora</taxon>
    </lineage>
</organism>
<keyword evidence="4" id="KW-1185">Reference proteome</keyword>
<gene>
    <name evidence="3" type="ORF">PR003_g657</name>
</gene>